<feature type="domain" description="AraC effector-binding" evidence="1">
    <location>
        <begin position="1"/>
        <end position="146"/>
    </location>
</feature>
<dbReference type="InterPro" id="IPR011256">
    <property type="entry name" value="Reg_factor_effector_dom_sf"/>
</dbReference>
<evidence type="ECO:0000313" key="3">
    <source>
        <dbReference type="Proteomes" id="UP000008963"/>
    </source>
</evidence>
<dbReference type="RefSeq" id="WP_014245364.1">
    <property type="nucleotide sequence ID" value="NC_016620.1"/>
</dbReference>
<dbReference type="Proteomes" id="UP000008963">
    <property type="component" value="Chromosome"/>
</dbReference>
<proteinExistence type="predicted"/>
<evidence type="ECO:0000259" key="1">
    <source>
        <dbReference type="SMART" id="SM00871"/>
    </source>
</evidence>
<dbReference type="PANTHER" id="PTHR36444:SF2">
    <property type="entry name" value="TRANSCRIPTIONAL REGULATOR PROTEIN YOBU-RELATED"/>
    <property type="match status" value="1"/>
</dbReference>
<accession>E1WY35</accession>
<dbReference type="Pfam" id="PF14526">
    <property type="entry name" value="Cass2"/>
    <property type="match status" value="1"/>
</dbReference>
<dbReference type="AlphaFoldDB" id="E1WY35"/>
<protein>
    <recommendedName>
        <fullName evidence="1">AraC effector-binding domain-containing protein</fullName>
    </recommendedName>
</protein>
<dbReference type="EMBL" id="FQ312005">
    <property type="protein sequence ID" value="CBW27590.1"/>
    <property type="molecule type" value="Genomic_DNA"/>
</dbReference>
<dbReference type="eggNOG" id="COG3708">
    <property type="taxonomic scope" value="Bacteria"/>
</dbReference>
<sequence length="146" mass="16635">MKVETINELKLVYGLTIRTKNENEMNQETAKIGNLWGSFYSEVAPLLNKEELVYGIYSSYESDHSGEFNVTAASEKKVDGTEAVAIEAGKYLVFTAQGEMPQAVIQVWTDIWNYFSDEDSEFKRLYKTDFELYDGPNSVKVYIGIQ</sequence>
<dbReference type="PANTHER" id="PTHR36444">
    <property type="entry name" value="TRANSCRIPTIONAL REGULATOR PROTEIN YOBU-RELATED"/>
    <property type="match status" value="1"/>
</dbReference>
<dbReference type="PATRIC" id="fig|862908.3.peg.2691"/>
<dbReference type="HOGENOM" id="CLU_106591_0_1_7"/>
<organism evidence="2 3">
    <name type="scientific">Halobacteriovorax marinus (strain ATCC BAA-682 / DSM 15412 / SJ)</name>
    <name type="common">Bacteriovorax marinus</name>
    <dbReference type="NCBI Taxonomy" id="862908"/>
    <lineage>
        <taxon>Bacteria</taxon>
        <taxon>Pseudomonadati</taxon>
        <taxon>Bdellovibrionota</taxon>
        <taxon>Bacteriovoracia</taxon>
        <taxon>Bacteriovoracales</taxon>
        <taxon>Halobacteriovoraceae</taxon>
        <taxon>Halobacteriovorax</taxon>
    </lineage>
</organism>
<keyword evidence="3" id="KW-1185">Reference proteome</keyword>
<name>E1WY35_HALMS</name>
<dbReference type="InterPro" id="IPR053182">
    <property type="entry name" value="YobU-like_regulator"/>
</dbReference>
<evidence type="ECO:0000313" key="2">
    <source>
        <dbReference type="EMBL" id="CBW27590.1"/>
    </source>
</evidence>
<dbReference type="KEGG" id="bmx:BMS_2814"/>
<reference evidence="3" key="1">
    <citation type="journal article" date="2013" name="ISME J.">
        <title>A small predatory core genome in the divergent marine Bacteriovorax marinus SJ and the terrestrial Bdellovibrio bacteriovorus.</title>
        <authorList>
            <person name="Crossman L.C."/>
            <person name="Chen H."/>
            <person name="Cerdeno-Tarraga A.M."/>
            <person name="Brooks K."/>
            <person name="Quail M.A."/>
            <person name="Pineiro S.A."/>
            <person name="Hobley L."/>
            <person name="Sockett R.E."/>
            <person name="Bentley S.D."/>
            <person name="Parkhill J."/>
            <person name="Williams H.N."/>
            <person name="Stine O.C."/>
        </authorList>
    </citation>
    <scope>NUCLEOTIDE SEQUENCE [LARGE SCALE GENOMIC DNA]</scope>
    <source>
        <strain evidence="3">ATCC BAA-682 / DSM 15412 / SJ</strain>
    </source>
</reference>
<dbReference type="OrthoDB" id="3173400at2"/>
<dbReference type="InterPro" id="IPR029441">
    <property type="entry name" value="Cass2"/>
</dbReference>
<dbReference type="InterPro" id="IPR010499">
    <property type="entry name" value="AraC_E-bd"/>
</dbReference>
<dbReference type="SUPFAM" id="SSF55136">
    <property type="entry name" value="Probable bacterial effector-binding domain"/>
    <property type="match status" value="1"/>
</dbReference>
<dbReference type="Gene3D" id="3.20.80.10">
    <property type="entry name" value="Regulatory factor, effector binding domain"/>
    <property type="match status" value="1"/>
</dbReference>
<dbReference type="STRING" id="862908.BMS_2814"/>
<gene>
    <name evidence="2" type="ordered locus">BMS_2814</name>
</gene>
<dbReference type="SMART" id="SM00871">
    <property type="entry name" value="AraC_E_bind"/>
    <property type="match status" value="1"/>
</dbReference>